<accession>A0A1H3E0J9</accession>
<dbReference type="InterPro" id="IPR003729">
    <property type="entry name" value="Bi_nuclease_dom"/>
</dbReference>
<proteinExistence type="predicted"/>
<sequence length="236" mass="24400">MNHQAEVVAIGAGTGAGGEEVPAVLLAARGEIVPIFVTPDQANSIGMTLEGEPFERPLTHDLLVDVLTEFGGAVDRVRIDDISEGTFYAKVDVERYDDGEAERFVFDARPSDALAVGVRVECPIVVADAVVDEAGQPAEAFGFDVEPAGETEDPFGDPGNSGDAGPFGDPGQSGDADPFGDPDNSGDAGPFGDPDTPADHDPADREDGDDGGDAAAGPDDLPTEWTDDADDGDDRE</sequence>
<evidence type="ECO:0000259" key="2">
    <source>
        <dbReference type="PROSITE" id="PS51658"/>
    </source>
</evidence>
<dbReference type="PANTHER" id="PTHR15160:SF1">
    <property type="entry name" value="VON HIPPEL-LINDAU DISEASE TUMOR SUPPRESSOR"/>
    <property type="match status" value="1"/>
</dbReference>
<dbReference type="AlphaFoldDB" id="A0A1H3E0J9"/>
<evidence type="ECO:0000313" key="3">
    <source>
        <dbReference type="EMBL" id="SDX71434.1"/>
    </source>
</evidence>
<name>A0A1H3E0J9_9EURY</name>
<evidence type="ECO:0000256" key="1">
    <source>
        <dbReference type="SAM" id="MobiDB-lite"/>
    </source>
</evidence>
<dbReference type="PROSITE" id="PS51658">
    <property type="entry name" value="BFN"/>
    <property type="match status" value="1"/>
</dbReference>
<evidence type="ECO:0000313" key="4">
    <source>
        <dbReference type="Proteomes" id="UP000199079"/>
    </source>
</evidence>
<feature type="region of interest" description="Disordered" evidence="1">
    <location>
        <begin position="145"/>
        <end position="236"/>
    </location>
</feature>
<organism evidence="3 4">
    <name type="scientific">Halopenitus persicus</name>
    <dbReference type="NCBI Taxonomy" id="1048396"/>
    <lineage>
        <taxon>Archaea</taxon>
        <taxon>Methanobacteriati</taxon>
        <taxon>Methanobacteriota</taxon>
        <taxon>Stenosarchaea group</taxon>
        <taxon>Halobacteria</taxon>
        <taxon>Halobacteriales</taxon>
        <taxon>Haloferacaceae</taxon>
        <taxon>Halopenitus</taxon>
    </lineage>
</organism>
<protein>
    <recommendedName>
        <fullName evidence="2">BFN domain-containing protein</fullName>
    </recommendedName>
</protein>
<dbReference type="Proteomes" id="UP000199079">
    <property type="component" value="Unassembled WGS sequence"/>
</dbReference>
<feature type="domain" description="BFN" evidence="2">
    <location>
        <begin position="2"/>
        <end position="138"/>
    </location>
</feature>
<dbReference type="SUPFAM" id="SSF103256">
    <property type="entry name" value="Hypothetical protein TM0160"/>
    <property type="match status" value="1"/>
</dbReference>
<gene>
    <name evidence="3" type="ORF">SAMN05216564_101205</name>
</gene>
<keyword evidence="4" id="KW-1185">Reference proteome</keyword>
<dbReference type="OrthoDB" id="30741at2157"/>
<feature type="compositionally biased region" description="Acidic residues" evidence="1">
    <location>
        <begin position="221"/>
        <end position="236"/>
    </location>
</feature>
<dbReference type="PANTHER" id="PTHR15160">
    <property type="entry name" value="VON HIPPEL-LINDAU PROTEIN"/>
    <property type="match status" value="1"/>
</dbReference>
<dbReference type="GO" id="GO:0004518">
    <property type="term" value="F:nuclease activity"/>
    <property type="evidence" value="ECO:0007669"/>
    <property type="project" value="InterPro"/>
</dbReference>
<reference evidence="4" key="1">
    <citation type="submission" date="2016-10" db="EMBL/GenBank/DDBJ databases">
        <authorList>
            <person name="Varghese N."/>
            <person name="Submissions S."/>
        </authorList>
    </citation>
    <scope>NUCLEOTIDE SEQUENCE [LARGE SCALE GENOMIC DNA]</scope>
    <source>
        <strain evidence="4">DC30,IBRC 10041,KCTC 4046</strain>
    </source>
</reference>
<dbReference type="Gene3D" id="3.10.690.10">
    <property type="entry name" value="Bifunctional nuclease domain"/>
    <property type="match status" value="1"/>
</dbReference>
<dbReference type="Pfam" id="PF02577">
    <property type="entry name" value="BFN_dom"/>
    <property type="match status" value="1"/>
</dbReference>
<dbReference type="EMBL" id="FNPC01000001">
    <property type="protein sequence ID" value="SDX71434.1"/>
    <property type="molecule type" value="Genomic_DNA"/>
</dbReference>
<dbReference type="InterPro" id="IPR036104">
    <property type="entry name" value="BFN_sf"/>
</dbReference>